<evidence type="ECO:0000313" key="2">
    <source>
        <dbReference type="EMBL" id="KAG9397060.1"/>
    </source>
</evidence>
<dbReference type="InterPro" id="IPR001163">
    <property type="entry name" value="Sm_dom_euk/arc"/>
</dbReference>
<reference evidence="2" key="1">
    <citation type="submission" date="2021-05" db="EMBL/GenBank/DDBJ databases">
        <title>A free-living protist that lacks canonical eukaryotic 1 DNA replication and segregation systems.</title>
        <authorList>
            <person name="Salas-Leiva D.E."/>
            <person name="Tromer E.C."/>
            <person name="Curtis B.A."/>
            <person name="Jerlstrom-Hultqvist J."/>
            <person name="Kolisko M."/>
            <person name="Yi Z."/>
            <person name="Salas-Leiva J.S."/>
            <person name="Gallot-Lavallee L."/>
            <person name="Kops G.J.P.L."/>
            <person name="Archibald J.M."/>
            <person name="Simpson A.G.B."/>
            <person name="Roger A.J."/>
        </authorList>
    </citation>
    <scope>NUCLEOTIDE SEQUENCE</scope>
    <source>
        <strain evidence="2">BICM</strain>
    </source>
</reference>
<dbReference type="Gene3D" id="2.30.30.100">
    <property type="match status" value="1"/>
</dbReference>
<evidence type="ECO:0000313" key="3">
    <source>
        <dbReference type="Proteomes" id="UP000717585"/>
    </source>
</evidence>
<feature type="domain" description="Sm" evidence="1">
    <location>
        <begin position="10"/>
        <end position="81"/>
    </location>
</feature>
<dbReference type="Pfam" id="PF01423">
    <property type="entry name" value="LSM"/>
    <property type="match status" value="1"/>
</dbReference>
<dbReference type="SMART" id="SM00651">
    <property type="entry name" value="Sm"/>
    <property type="match status" value="1"/>
</dbReference>
<dbReference type="InterPro" id="IPR010920">
    <property type="entry name" value="LSM_dom_sf"/>
</dbReference>
<dbReference type="SUPFAM" id="SSF50182">
    <property type="entry name" value="Sm-like ribonucleoproteins"/>
    <property type="match status" value="1"/>
</dbReference>
<protein>
    <submittedName>
        <fullName evidence="2">LSM domain</fullName>
    </submittedName>
</protein>
<dbReference type="EMBL" id="JAHDYR010000004">
    <property type="protein sequence ID" value="KAG9397060.1"/>
    <property type="molecule type" value="Genomic_DNA"/>
</dbReference>
<dbReference type="OrthoDB" id="422364at2759"/>
<dbReference type="AlphaFoldDB" id="A0A8J6EBF5"/>
<proteinExistence type="predicted"/>
<comment type="caution">
    <text evidence="2">The sequence shown here is derived from an EMBL/GenBank/DDBJ whole genome shotgun (WGS) entry which is preliminary data.</text>
</comment>
<accession>A0A8J6EBF5</accession>
<name>A0A8J6EBF5_9EUKA</name>
<gene>
    <name evidence="2" type="ORF">J8273_1417</name>
</gene>
<evidence type="ECO:0000259" key="1">
    <source>
        <dbReference type="SMART" id="SM00651"/>
    </source>
</evidence>
<dbReference type="Proteomes" id="UP000717585">
    <property type="component" value="Unassembled WGS sequence"/>
</dbReference>
<sequence length="106" mass="11843">MPITLSETQEQLRRCEGTKVKVLTVAGKLYEGKLRAVDERFNVFLEDCFELRPEGKTHGPVERKDVSSVFIRGDMAMAVAPIDGTKHVDRKKAARAVHPLPSAHTE</sequence>
<organism evidence="2 3">
    <name type="scientific">Carpediemonas membranifera</name>
    <dbReference type="NCBI Taxonomy" id="201153"/>
    <lineage>
        <taxon>Eukaryota</taxon>
        <taxon>Metamonada</taxon>
        <taxon>Carpediemonas-like organisms</taxon>
        <taxon>Carpediemonas</taxon>
    </lineage>
</organism>
<keyword evidence="3" id="KW-1185">Reference proteome</keyword>